<dbReference type="GO" id="GO:0000931">
    <property type="term" value="C:gamma-tubulin ring complex"/>
    <property type="evidence" value="ECO:0007669"/>
    <property type="project" value="InterPro"/>
</dbReference>
<sequence>MSTSFNGNTFGGNNVRENSNTLLVELADLLNIKEIDDTTLQVCIKLIDQGIDPQQLANYILKINNETRSVLT</sequence>
<dbReference type="EMBL" id="LMYN01000016">
    <property type="protein sequence ID" value="KSA03007.1"/>
    <property type="molecule type" value="Genomic_DNA"/>
</dbReference>
<dbReference type="GeneID" id="26838271"/>
<reference evidence="1 2" key="1">
    <citation type="submission" date="2015-11" db="EMBL/GenBank/DDBJ databases">
        <title>The genome of Debaryomyces fabryi.</title>
        <authorList>
            <person name="Tafer H."/>
            <person name="Lopandic K."/>
        </authorList>
    </citation>
    <scope>NUCLEOTIDE SEQUENCE [LARGE SCALE GENOMIC DNA]</scope>
    <source>
        <strain evidence="1 2">CBS 789</strain>
    </source>
</reference>
<name>A0A0V1Q492_9ASCO</name>
<dbReference type="AlphaFoldDB" id="A0A0V1Q492"/>
<evidence type="ECO:0000313" key="2">
    <source>
        <dbReference type="Proteomes" id="UP000054251"/>
    </source>
</evidence>
<evidence type="ECO:0000313" key="1">
    <source>
        <dbReference type="EMBL" id="KSA03007.1"/>
    </source>
</evidence>
<comment type="caution">
    <text evidence="1">The sequence shown here is derived from an EMBL/GenBank/DDBJ whole genome shotgun (WGS) entry which is preliminary data.</text>
</comment>
<gene>
    <name evidence="1" type="ORF">AC631_01262</name>
</gene>
<dbReference type="OrthoDB" id="48571at2759"/>
<accession>A0A0V1Q492</accession>
<dbReference type="GO" id="GO:0033566">
    <property type="term" value="P:gamma-tubulin complex localization"/>
    <property type="evidence" value="ECO:0007669"/>
    <property type="project" value="InterPro"/>
</dbReference>
<dbReference type="RefSeq" id="XP_015469109.1">
    <property type="nucleotide sequence ID" value="XM_015610092.1"/>
</dbReference>
<keyword evidence="2" id="KW-1185">Reference proteome</keyword>
<proteinExistence type="predicted"/>
<dbReference type="InterPro" id="IPR022214">
    <property type="entry name" value="MZT1"/>
</dbReference>
<protein>
    <submittedName>
        <fullName evidence="1">Uncharacterized protein</fullName>
    </submittedName>
</protein>
<organism evidence="1 2">
    <name type="scientific">Debaryomyces fabryi</name>
    <dbReference type="NCBI Taxonomy" id="58627"/>
    <lineage>
        <taxon>Eukaryota</taxon>
        <taxon>Fungi</taxon>
        <taxon>Dikarya</taxon>
        <taxon>Ascomycota</taxon>
        <taxon>Saccharomycotina</taxon>
        <taxon>Pichiomycetes</taxon>
        <taxon>Debaryomycetaceae</taxon>
        <taxon>Debaryomyces</taxon>
    </lineage>
</organism>
<dbReference type="Pfam" id="PF12554">
    <property type="entry name" value="MOZART1"/>
    <property type="match status" value="1"/>
</dbReference>
<dbReference type="Proteomes" id="UP000054251">
    <property type="component" value="Unassembled WGS sequence"/>
</dbReference>